<feature type="domain" description="F-BAR" evidence="3">
    <location>
        <begin position="1"/>
        <end position="262"/>
    </location>
</feature>
<dbReference type="GO" id="GO:0005737">
    <property type="term" value="C:cytoplasm"/>
    <property type="evidence" value="ECO:0007669"/>
    <property type="project" value="TreeGrafter"/>
</dbReference>
<dbReference type="PROSITE" id="PS51741">
    <property type="entry name" value="F_BAR"/>
    <property type="match status" value="1"/>
</dbReference>
<dbReference type="InterPro" id="IPR001060">
    <property type="entry name" value="FCH_dom"/>
</dbReference>
<dbReference type="Gene3D" id="1.20.1270.60">
    <property type="entry name" value="Arfaptin homology (AH) domain/BAR domain"/>
    <property type="match status" value="1"/>
</dbReference>
<dbReference type="GO" id="GO:0030041">
    <property type="term" value="P:actin filament polymerization"/>
    <property type="evidence" value="ECO:0007669"/>
    <property type="project" value="TreeGrafter"/>
</dbReference>
<dbReference type="PANTHER" id="PTHR23065">
    <property type="entry name" value="PROLINE-SERINE-THREONINE PHOSPHATASE INTERACTING PROTEIN 1"/>
    <property type="match status" value="1"/>
</dbReference>
<dbReference type="GO" id="GO:0051015">
    <property type="term" value="F:actin filament binding"/>
    <property type="evidence" value="ECO:0007669"/>
    <property type="project" value="TreeGrafter"/>
</dbReference>
<dbReference type="InterPro" id="IPR031160">
    <property type="entry name" value="F_BAR_dom"/>
</dbReference>
<evidence type="ECO:0000313" key="5">
    <source>
        <dbReference type="Proteomes" id="UP000318571"/>
    </source>
</evidence>
<keyword evidence="1" id="KW-0175">Coiled coil</keyword>
<dbReference type="Pfam" id="PF00611">
    <property type="entry name" value="FCH"/>
    <property type="match status" value="1"/>
</dbReference>
<protein>
    <recommendedName>
        <fullName evidence="3">F-BAR domain-containing protein</fullName>
    </recommendedName>
</protein>
<keyword evidence="5" id="KW-1185">Reference proteome</keyword>
<dbReference type="OrthoDB" id="27823at2759"/>
<reference evidence="4 5" key="1">
    <citation type="journal article" date="2018" name="Nat. Ecol. Evol.">
        <title>Genomic signatures of mitonuclear coevolution across populations of Tigriopus californicus.</title>
        <authorList>
            <person name="Barreto F.S."/>
            <person name="Watson E.T."/>
            <person name="Lima T.G."/>
            <person name="Willett C.S."/>
            <person name="Edmands S."/>
            <person name="Li W."/>
            <person name="Burton R.S."/>
        </authorList>
    </citation>
    <scope>NUCLEOTIDE SEQUENCE [LARGE SCALE GENOMIC DNA]</scope>
    <source>
        <strain evidence="4 5">San Diego</strain>
    </source>
</reference>
<comment type="caution">
    <text evidence="4">The sequence shown here is derived from an EMBL/GenBank/DDBJ whole genome shotgun (WGS) entry which is preliminary data.</text>
</comment>
<dbReference type="SUPFAM" id="SSF103657">
    <property type="entry name" value="BAR/IMD domain-like"/>
    <property type="match status" value="1"/>
</dbReference>
<accession>A0A553NUT2</accession>
<sequence>MQLTDSFWSDEVGDFKGWEVVSAQVKEGRHIIKQYVEFLKQRSIVEDAFGKSLLKLSKSVILPQDIGCLNDIWDGLVSQTESSGYSHLESSRLLALEANRVYELSGKHREERKAREESVRQSQQKLRLDYKKFSDAKKTYENRCGEEISSNQIYYQEVAKKGKSSKEADKAQLKFDKAAFALKCAELNHHSMAREAEESRQMWEKETEECLRLFQTMEEERFETIRDSLWRVSNFISAQCVADDNGSEDIRTLLESTKFEDCLNDFIEENLTGSERPAKIVYKPLPTSNSDGLGHARQVVNGRASLGRECSSAAATPSVIRAGGGSMDFHSAKLERSLHTDQLPRKPPRLIHYASSTLTHERPPLPVSKSFNPASHFPLVDSVDNIEYFNLSDTNSPSSDSQTSERSLHGFRGSGVGSVGSAYPSSLSDQCPSLSDFRWPSNQYYTEKLC</sequence>
<dbReference type="InterPro" id="IPR027267">
    <property type="entry name" value="AH/BAR_dom_sf"/>
</dbReference>
<evidence type="ECO:0000259" key="3">
    <source>
        <dbReference type="PROSITE" id="PS51741"/>
    </source>
</evidence>
<proteinExistence type="predicted"/>
<evidence type="ECO:0000313" key="4">
    <source>
        <dbReference type="EMBL" id="TRY69185.1"/>
    </source>
</evidence>
<dbReference type="STRING" id="6832.A0A553NUT2"/>
<dbReference type="SMART" id="SM00055">
    <property type="entry name" value="FCH"/>
    <property type="match status" value="1"/>
</dbReference>
<evidence type="ECO:0000256" key="1">
    <source>
        <dbReference type="PROSITE-ProRule" id="PRU01077"/>
    </source>
</evidence>
<dbReference type="Proteomes" id="UP000318571">
    <property type="component" value="Chromosome 1"/>
</dbReference>
<dbReference type="GO" id="GO:0005884">
    <property type="term" value="C:actin filament"/>
    <property type="evidence" value="ECO:0007669"/>
    <property type="project" value="TreeGrafter"/>
</dbReference>
<dbReference type="EMBL" id="VCGU01000010">
    <property type="protein sequence ID" value="TRY69185.1"/>
    <property type="molecule type" value="Genomic_DNA"/>
</dbReference>
<dbReference type="OMA" id="KNYEARC"/>
<feature type="region of interest" description="Disordered" evidence="2">
    <location>
        <begin position="391"/>
        <end position="413"/>
    </location>
</feature>
<dbReference type="PANTHER" id="PTHR23065:SF61">
    <property type="entry name" value="PROLINE-SERINE-THREONINE PHOSPHATASE-INTERACTING PROTEIN 2-LIKE"/>
    <property type="match status" value="1"/>
</dbReference>
<gene>
    <name evidence="4" type="ORF">TCAL_05619</name>
</gene>
<name>A0A553NUT2_TIGCA</name>
<organism evidence="4 5">
    <name type="scientific">Tigriopus californicus</name>
    <name type="common">Marine copepod</name>
    <dbReference type="NCBI Taxonomy" id="6832"/>
    <lineage>
        <taxon>Eukaryota</taxon>
        <taxon>Metazoa</taxon>
        <taxon>Ecdysozoa</taxon>
        <taxon>Arthropoda</taxon>
        <taxon>Crustacea</taxon>
        <taxon>Multicrustacea</taxon>
        <taxon>Hexanauplia</taxon>
        <taxon>Copepoda</taxon>
        <taxon>Harpacticoida</taxon>
        <taxon>Harpacticidae</taxon>
        <taxon>Tigriopus</taxon>
    </lineage>
</organism>
<dbReference type="GO" id="GO:0005886">
    <property type="term" value="C:plasma membrane"/>
    <property type="evidence" value="ECO:0007669"/>
    <property type="project" value="TreeGrafter"/>
</dbReference>
<dbReference type="AlphaFoldDB" id="A0A553NUT2"/>
<feature type="compositionally biased region" description="Polar residues" evidence="2">
    <location>
        <begin position="391"/>
        <end position="405"/>
    </location>
</feature>
<evidence type="ECO:0000256" key="2">
    <source>
        <dbReference type="SAM" id="MobiDB-lite"/>
    </source>
</evidence>